<dbReference type="SUPFAM" id="SSF54534">
    <property type="entry name" value="FKBP-like"/>
    <property type="match status" value="1"/>
</dbReference>
<gene>
    <name evidence="8" type="primary">tig_2</name>
    <name evidence="8" type="ORF">GALL_30900</name>
</gene>
<dbReference type="PANTHER" id="PTHR30560">
    <property type="entry name" value="TRIGGER FACTOR CHAPERONE AND PEPTIDYL-PROLYL CIS/TRANS ISOMERASE"/>
    <property type="match status" value="1"/>
</dbReference>
<sequence length="434" mass="48433">MSNVETLSGLQRRLNASIPQQQLRGEMEARLKRIGRTAKVHGFRPGKVPYKVLEQQYGPSVQQEVLGESLQRTFADAAVTNKLQVAGYPQFEIKTADLNAPQIEFSATFEVYPEVMLGDISGESVNRVVFTLGDADVEETINTLRKQRAEFKKAERAAQNGDQVRIDFSGKLNGVVFEGGEGKDLPLVLGAGRMLPDFEKAILGMKAGETKSFDMTFPADYHGKDVAGKQVTFTITVHVVEEAHLPEVDAEFAKSLGADDGDVEKLKQEIRENVGREAERRVKVRNKDNAMEVLLKIAQLEVPKALLESEAHNLMQQTLQDMEARGMKIPKGMQLPPDMFFERATKRVKLGLILSELVKKHDLKAKPEQMKALVQEYAQSYEHPEEVVRWYAAEPGRMREVENLVLEDNVVAWVMAGAKVSDQAVTLNELMGSN</sequence>
<dbReference type="InterPro" id="IPR001179">
    <property type="entry name" value="PPIase_FKBP_dom"/>
</dbReference>
<keyword evidence="5" id="KW-0143">Chaperone</keyword>
<evidence type="ECO:0000259" key="7">
    <source>
        <dbReference type="PROSITE" id="PS50059"/>
    </source>
</evidence>
<dbReference type="Gene3D" id="1.10.3120.10">
    <property type="entry name" value="Trigger factor, C-terminal domain"/>
    <property type="match status" value="1"/>
</dbReference>
<evidence type="ECO:0000256" key="5">
    <source>
        <dbReference type="ARBA" id="ARBA00023186"/>
    </source>
</evidence>
<dbReference type="Gene3D" id="3.30.70.1050">
    <property type="entry name" value="Trigger factor ribosome-binding domain"/>
    <property type="match status" value="1"/>
</dbReference>
<dbReference type="InterPro" id="IPR008881">
    <property type="entry name" value="Trigger_fac_ribosome-bd_bac"/>
</dbReference>
<feature type="domain" description="PPIase FKBP-type" evidence="7">
    <location>
        <begin position="161"/>
        <end position="249"/>
    </location>
</feature>
<dbReference type="FunFam" id="3.10.50.40:FF:000001">
    <property type="entry name" value="Trigger factor"/>
    <property type="match status" value="1"/>
</dbReference>
<dbReference type="Pfam" id="PF00254">
    <property type="entry name" value="FKBP_C"/>
    <property type="match status" value="1"/>
</dbReference>
<dbReference type="InterPro" id="IPR027304">
    <property type="entry name" value="Trigger_fact/SurA_dom_sf"/>
</dbReference>
<dbReference type="SUPFAM" id="SSF102735">
    <property type="entry name" value="Trigger factor ribosome-binding domain"/>
    <property type="match status" value="1"/>
</dbReference>
<dbReference type="GO" id="GO:0044183">
    <property type="term" value="F:protein folding chaperone"/>
    <property type="evidence" value="ECO:0007669"/>
    <property type="project" value="TreeGrafter"/>
</dbReference>
<dbReference type="HAMAP" id="MF_00303">
    <property type="entry name" value="Trigger_factor_Tig"/>
    <property type="match status" value="1"/>
</dbReference>
<dbReference type="NCBIfam" id="TIGR00115">
    <property type="entry name" value="tig"/>
    <property type="match status" value="1"/>
</dbReference>
<comment type="catalytic activity">
    <reaction evidence="1">
        <text>[protein]-peptidylproline (omega=180) = [protein]-peptidylproline (omega=0)</text>
        <dbReference type="Rhea" id="RHEA:16237"/>
        <dbReference type="Rhea" id="RHEA-COMP:10747"/>
        <dbReference type="Rhea" id="RHEA-COMP:10748"/>
        <dbReference type="ChEBI" id="CHEBI:83833"/>
        <dbReference type="ChEBI" id="CHEBI:83834"/>
        <dbReference type="EC" id="5.2.1.8"/>
    </reaction>
</comment>
<accession>A0A1J5TJL9</accession>
<evidence type="ECO:0000313" key="8">
    <source>
        <dbReference type="EMBL" id="OIR16368.1"/>
    </source>
</evidence>
<evidence type="ECO:0000256" key="2">
    <source>
        <dbReference type="ARBA" id="ARBA00005464"/>
    </source>
</evidence>
<dbReference type="GO" id="GO:0043022">
    <property type="term" value="F:ribosome binding"/>
    <property type="evidence" value="ECO:0007669"/>
    <property type="project" value="TreeGrafter"/>
</dbReference>
<evidence type="ECO:0000256" key="6">
    <source>
        <dbReference type="ARBA" id="ARBA00023235"/>
    </source>
</evidence>
<dbReference type="InterPro" id="IPR037041">
    <property type="entry name" value="Trigger_fac_C_sf"/>
</dbReference>
<protein>
    <recommendedName>
        <fullName evidence="3">peptidylprolyl isomerase</fullName>
        <ecNumber evidence="3">5.2.1.8</ecNumber>
    </recommendedName>
</protein>
<dbReference type="InterPro" id="IPR008880">
    <property type="entry name" value="Trigger_fac_C"/>
</dbReference>
<reference evidence="8" key="1">
    <citation type="submission" date="2016-10" db="EMBL/GenBank/DDBJ databases">
        <title>Sequence of Gallionella enrichment culture.</title>
        <authorList>
            <person name="Poehlein A."/>
            <person name="Muehling M."/>
            <person name="Daniel R."/>
        </authorList>
    </citation>
    <scope>NUCLEOTIDE SEQUENCE</scope>
</reference>
<organism evidence="8">
    <name type="scientific">mine drainage metagenome</name>
    <dbReference type="NCBI Taxonomy" id="410659"/>
    <lineage>
        <taxon>unclassified sequences</taxon>
        <taxon>metagenomes</taxon>
        <taxon>ecological metagenomes</taxon>
    </lineage>
</organism>
<dbReference type="GO" id="GO:0003755">
    <property type="term" value="F:peptidyl-prolyl cis-trans isomerase activity"/>
    <property type="evidence" value="ECO:0007669"/>
    <property type="project" value="UniProtKB-KW"/>
</dbReference>
<dbReference type="Pfam" id="PF05697">
    <property type="entry name" value="Trigger_N"/>
    <property type="match status" value="1"/>
</dbReference>
<dbReference type="GO" id="GO:0015031">
    <property type="term" value="P:protein transport"/>
    <property type="evidence" value="ECO:0007669"/>
    <property type="project" value="InterPro"/>
</dbReference>
<evidence type="ECO:0000256" key="4">
    <source>
        <dbReference type="ARBA" id="ARBA00023110"/>
    </source>
</evidence>
<dbReference type="GO" id="GO:0043335">
    <property type="term" value="P:protein unfolding"/>
    <property type="evidence" value="ECO:0007669"/>
    <property type="project" value="TreeGrafter"/>
</dbReference>
<dbReference type="InterPro" id="IPR046357">
    <property type="entry name" value="PPIase_dom_sf"/>
</dbReference>
<evidence type="ECO:0000256" key="3">
    <source>
        <dbReference type="ARBA" id="ARBA00013194"/>
    </source>
</evidence>
<dbReference type="InterPro" id="IPR036611">
    <property type="entry name" value="Trigger_fac_ribosome-bd_sf"/>
</dbReference>
<keyword evidence="4" id="KW-0697">Rotamase</keyword>
<comment type="caution">
    <text evidence="8">The sequence shown here is derived from an EMBL/GenBank/DDBJ whole genome shotgun (WGS) entry which is preliminary data.</text>
</comment>
<dbReference type="AlphaFoldDB" id="A0A1J5TJL9"/>
<keyword evidence="6 8" id="KW-0413">Isomerase</keyword>
<dbReference type="EC" id="5.2.1.8" evidence="3"/>
<dbReference type="Gene3D" id="3.10.50.40">
    <property type="match status" value="1"/>
</dbReference>
<dbReference type="PANTHER" id="PTHR30560:SF3">
    <property type="entry name" value="TRIGGER FACTOR-LIKE PROTEIN TIG, CHLOROPLASTIC"/>
    <property type="match status" value="1"/>
</dbReference>
<evidence type="ECO:0000256" key="1">
    <source>
        <dbReference type="ARBA" id="ARBA00000971"/>
    </source>
</evidence>
<proteinExistence type="inferred from homology"/>
<dbReference type="SUPFAM" id="SSF109998">
    <property type="entry name" value="Triger factor/SurA peptide-binding domain-like"/>
    <property type="match status" value="1"/>
</dbReference>
<dbReference type="GO" id="GO:0051083">
    <property type="term" value="P:'de novo' cotranslational protein folding"/>
    <property type="evidence" value="ECO:0007669"/>
    <property type="project" value="TreeGrafter"/>
</dbReference>
<dbReference type="PROSITE" id="PS50059">
    <property type="entry name" value="FKBP_PPIASE"/>
    <property type="match status" value="1"/>
</dbReference>
<comment type="similarity">
    <text evidence="2">Belongs to the FKBP-type PPIase family. Tig subfamily.</text>
</comment>
<dbReference type="PIRSF" id="PIRSF003095">
    <property type="entry name" value="Trigger_factor"/>
    <property type="match status" value="1"/>
</dbReference>
<dbReference type="Pfam" id="PF05698">
    <property type="entry name" value="Trigger_C"/>
    <property type="match status" value="1"/>
</dbReference>
<dbReference type="InterPro" id="IPR005215">
    <property type="entry name" value="Trig_fac"/>
</dbReference>
<dbReference type="EMBL" id="MLJW01000007">
    <property type="protein sequence ID" value="OIR16368.1"/>
    <property type="molecule type" value="Genomic_DNA"/>
</dbReference>
<name>A0A1J5TJL9_9ZZZZ</name>